<reference evidence="2 3" key="1">
    <citation type="submission" date="2019-04" db="EMBL/GenBank/DDBJ databases">
        <authorList>
            <consortium name="DOE Joint Genome Institute"/>
            <person name="Mondo S."/>
            <person name="Kjaerbolling I."/>
            <person name="Vesth T."/>
            <person name="Frisvad J.C."/>
            <person name="Nybo J.L."/>
            <person name="Theobald S."/>
            <person name="Kildgaard S."/>
            <person name="Isbrandt T."/>
            <person name="Kuo A."/>
            <person name="Sato A."/>
            <person name="Lyhne E.K."/>
            <person name="Kogle M.E."/>
            <person name="Wiebenga A."/>
            <person name="Kun R.S."/>
            <person name="Lubbers R.J."/>
            <person name="Makela M.R."/>
            <person name="Barry K."/>
            <person name="Chovatia M."/>
            <person name="Clum A."/>
            <person name="Daum C."/>
            <person name="Haridas S."/>
            <person name="He G."/>
            <person name="LaButti K."/>
            <person name="Lipzen A."/>
            <person name="Riley R."/>
            <person name="Salamov A."/>
            <person name="Simmons B.A."/>
            <person name="Magnuson J.K."/>
            <person name="Henrissat B."/>
            <person name="Mortensen U.H."/>
            <person name="Larsen T.O."/>
            <person name="Devries R.P."/>
            <person name="Grigoriev I.V."/>
            <person name="Machida M."/>
            <person name="Baker S.E."/>
            <person name="Andersen M.R."/>
            <person name="Cantor M.N."/>
            <person name="Hua S.X."/>
        </authorList>
    </citation>
    <scope>NUCLEOTIDE SEQUENCE [LARGE SCALE GENOMIC DNA]</scope>
    <source>
        <strain evidence="2 3">CBS 117616</strain>
    </source>
</reference>
<keyword evidence="1" id="KW-0812">Transmembrane</keyword>
<gene>
    <name evidence="2" type="ORF">BDV36DRAFT_247084</name>
</gene>
<evidence type="ECO:0000313" key="2">
    <source>
        <dbReference type="EMBL" id="KAE8421895.1"/>
    </source>
</evidence>
<dbReference type="Proteomes" id="UP000325395">
    <property type="component" value="Unassembled WGS sequence"/>
</dbReference>
<name>A0ABQ6WXZ2_9EURO</name>
<keyword evidence="1" id="KW-0472">Membrane</keyword>
<feature type="transmembrane region" description="Helical" evidence="1">
    <location>
        <begin position="54"/>
        <end position="76"/>
    </location>
</feature>
<protein>
    <recommendedName>
        <fullName evidence="4">CDR ABC transporter domain-containing protein</fullName>
    </recommendedName>
</protein>
<dbReference type="EMBL" id="ML735698">
    <property type="protein sequence ID" value="KAE8421895.1"/>
    <property type="molecule type" value="Genomic_DNA"/>
</dbReference>
<sequence length="85" mass="9458">MTTSSSKAAIHASDFSFRSRYRVQGHGWAPARINRTNDNPVCTAKHTFNHSLMIGGYSALSSTFFFTIAIIIFLFVTSGQQKINK</sequence>
<organism evidence="2 3">
    <name type="scientific">Aspergillus pseudocaelatus</name>
    <dbReference type="NCBI Taxonomy" id="1825620"/>
    <lineage>
        <taxon>Eukaryota</taxon>
        <taxon>Fungi</taxon>
        <taxon>Dikarya</taxon>
        <taxon>Ascomycota</taxon>
        <taxon>Pezizomycotina</taxon>
        <taxon>Eurotiomycetes</taxon>
        <taxon>Eurotiomycetidae</taxon>
        <taxon>Eurotiales</taxon>
        <taxon>Aspergillaceae</taxon>
        <taxon>Aspergillus</taxon>
        <taxon>Aspergillus subgen. Circumdati</taxon>
    </lineage>
</organism>
<accession>A0ABQ6WXZ2</accession>
<evidence type="ECO:0000256" key="1">
    <source>
        <dbReference type="SAM" id="Phobius"/>
    </source>
</evidence>
<keyword evidence="3" id="KW-1185">Reference proteome</keyword>
<keyword evidence="1" id="KW-1133">Transmembrane helix</keyword>
<evidence type="ECO:0000313" key="3">
    <source>
        <dbReference type="Proteomes" id="UP000325395"/>
    </source>
</evidence>
<evidence type="ECO:0008006" key="4">
    <source>
        <dbReference type="Google" id="ProtNLM"/>
    </source>
</evidence>
<proteinExistence type="predicted"/>